<keyword evidence="2" id="KW-0238">DNA-binding</keyword>
<dbReference type="eggNOG" id="COG2186">
    <property type="taxonomic scope" value="Bacteria"/>
</dbReference>
<dbReference type="SUPFAM" id="SSF48008">
    <property type="entry name" value="GntR ligand-binding domain-like"/>
    <property type="match status" value="1"/>
</dbReference>
<dbReference type="PANTHER" id="PTHR43537:SF5">
    <property type="entry name" value="UXU OPERON TRANSCRIPTIONAL REGULATOR"/>
    <property type="match status" value="1"/>
</dbReference>
<dbReference type="InterPro" id="IPR000524">
    <property type="entry name" value="Tscrpt_reg_HTH_GntR"/>
</dbReference>
<dbReference type="Gene3D" id="1.10.10.10">
    <property type="entry name" value="Winged helix-like DNA-binding domain superfamily/Winged helix DNA-binding domain"/>
    <property type="match status" value="1"/>
</dbReference>
<keyword evidence="6" id="KW-1185">Reference proteome</keyword>
<dbReference type="Gene3D" id="1.20.120.530">
    <property type="entry name" value="GntR ligand-binding domain-like"/>
    <property type="match status" value="1"/>
</dbReference>
<name>A0A081C8D6_VECG1</name>
<dbReference type="PANTHER" id="PTHR43537">
    <property type="entry name" value="TRANSCRIPTIONAL REGULATOR, GNTR FAMILY"/>
    <property type="match status" value="1"/>
</dbReference>
<dbReference type="PRINTS" id="PR00035">
    <property type="entry name" value="HTHGNTR"/>
</dbReference>
<evidence type="ECO:0000256" key="1">
    <source>
        <dbReference type="ARBA" id="ARBA00023015"/>
    </source>
</evidence>
<sequence>MIKKPVVNKIQRKSVASQVYDQLKHNIINGTWTTGEKIPSENELVKMLGVSRISVREALKQLVSLGLLEARQGEGTFVKQLEADSYMSDFLPLMVLNRENILELLKYREIIEVGTIELAVERADNADILALEANIRQHEKFRDTVEQAAQADLEFHLLIAKASKNPFIIKANSLIKDVFHAVMEQIVVKMGTEHGLFYHKKMLAALKARDKDLSVALMKEHLVDTEKAME</sequence>
<dbReference type="Pfam" id="PF07729">
    <property type="entry name" value="FCD"/>
    <property type="match status" value="1"/>
</dbReference>
<evidence type="ECO:0000313" key="5">
    <source>
        <dbReference type="EMBL" id="GAK60841.1"/>
    </source>
</evidence>
<dbReference type="SUPFAM" id="SSF46785">
    <property type="entry name" value="Winged helix' DNA-binding domain"/>
    <property type="match status" value="1"/>
</dbReference>
<dbReference type="SMART" id="SM00345">
    <property type="entry name" value="HTH_GNTR"/>
    <property type="match status" value="1"/>
</dbReference>
<dbReference type="Proteomes" id="UP000030661">
    <property type="component" value="Unassembled WGS sequence"/>
</dbReference>
<evidence type="ECO:0000313" key="6">
    <source>
        <dbReference type="Proteomes" id="UP000030661"/>
    </source>
</evidence>
<dbReference type="PROSITE" id="PS50949">
    <property type="entry name" value="HTH_GNTR"/>
    <property type="match status" value="1"/>
</dbReference>
<dbReference type="STRING" id="1499967.U27_00739"/>
<dbReference type="InterPro" id="IPR011711">
    <property type="entry name" value="GntR_C"/>
</dbReference>
<dbReference type="GO" id="GO:0003700">
    <property type="term" value="F:DNA-binding transcription factor activity"/>
    <property type="evidence" value="ECO:0007669"/>
    <property type="project" value="InterPro"/>
</dbReference>
<evidence type="ECO:0000259" key="4">
    <source>
        <dbReference type="PROSITE" id="PS50949"/>
    </source>
</evidence>
<dbReference type="Pfam" id="PF00392">
    <property type="entry name" value="GntR"/>
    <property type="match status" value="1"/>
</dbReference>
<dbReference type="CDD" id="cd07377">
    <property type="entry name" value="WHTH_GntR"/>
    <property type="match status" value="1"/>
</dbReference>
<dbReference type="AlphaFoldDB" id="A0A081C8D6"/>
<accession>A0A081C8D6</accession>
<dbReference type="InterPro" id="IPR008920">
    <property type="entry name" value="TF_FadR/GntR_C"/>
</dbReference>
<evidence type="ECO:0000256" key="3">
    <source>
        <dbReference type="ARBA" id="ARBA00023163"/>
    </source>
</evidence>
<organism evidence="5">
    <name type="scientific">Vecturithrix granuli</name>
    <dbReference type="NCBI Taxonomy" id="1499967"/>
    <lineage>
        <taxon>Bacteria</taxon>
        <taxon>Candidatus Moduliflexota</taxon>
        <taxon>Candidatus Vecturitrichia</taxon>
        <taxon>Candidatus Vecturitrichales</taxon>
        <taxon>Candidatus Vecturitrichaceae</taxon>
        <taxon>Candidatus Vecturithrix</taxon>
    </lineage>
</organism>
<dbReference type="InterPro" id="IPR036388">
    <property type="entry name" value="WH-like_DNA-bd_sf"/>
</dbReference>
<keyword evidence="3" id="KW-0804">Transcription</keyword>
<evidence type="ECO:0000256" key="2">
    <source>
        <dbReference type="ARBA" id="ARBA00023125"/>
    </source>
</evidence>
<dbReference type="InterPro" id="IPR036390">
    <property type="entry name" value="WH_DNA-bd_sf"/>
</dbReference>
<dbReference type="EMBL" id="DF820475">
    <property type="protein sequence ID" value="GAK60841.1"/>
    <property type="molecule type" value="Genomic_DNA"/>
</dbReference>
<protein>
    <submittedName>
        <fullName evidence="5">GntR domain protein</fullName>
    </submittedName>
</protein>
<feature type="domain" description="HTH gntR-type" evidence="4">
    <location>
        <begin position="13"/>
        <end position="81"/>
    </location>
</feature>
<dbReference type="SMART" id="SM00895">
    <property type="entry name" value="FCD"/>
    <property type="match status" value="1"/>
</dbReference>
<gene>
    <name evidence="5" type="ORF">U27_00739</name>
</gene>
<dbReference type="HOGENOM" id="CLU_017584_9_3_0"/>
<dbReference type="GO" id="GO:0003677">
    <property type="term" value="F:DNA binding"/>
    <property type="evidence" value="ECO:0007669"/>
    <property type="project" value="UniProtKB-KW"/>
</dbReference>
<proteinExistence type="predicted"/>
<reference evidence="5" key="1">
    <citation type="journal article" date="2015" name="PeerJ">
        <title>First genomic representation of candidate bacterial phylum KSB3 points to enhanced environmental sensing as a trigger of wastewater bulking.</title>
        <authorList>
            <person name="Sekiguchi Y."/>
            <person name="Ohashi A."/>
            <person name="Parks D.H."/>
            <person name="Yamauchi T."/>
            <person name="Tyson G.W."/>
            <person name="Hugenholtz P."/>
        </authorList>
    </citation>
    <scope>NUCLEOTIDE SEQUENCE [LARGE SCALE GENOMIC DNA]</scope>
</reference>
<keyword evidence="1" id="KW-0805">Transcription regulation</keyword>